<gene>
    <name evidence="1" type="primary">171</name>
    <name evidence="1" type="ORF">PBI_PBS1_171</name>
</gene>
<dbReference type="Proteomes" id="UP000226236">
    <property type="component" value="Segment"/>
</dbReference>
<accession>A0A223LDF7</accession>
<dbReference type="EMBL" id="MF360957">
    <property type="protein sequence ID" value="AST99992.1"/>
    <property type="molecule type" value="Genomic_DNA"/>
</dbReference>
<evidence type="ECO:0000313" key="1">
    <source>
        <dbReference type="EMBL" id="AST99992.1"/>
    </source>
</evidence>
<reference evidence="1 2" key="1">
    <citation type="submission" date="2017-06" db="EMBL/GenBank/DDBJ databases">
        <authorList>
            <person name="Russell D.A."/>
            <person name="Jacobs-Sera D."/>
            <person name="Duda R."/>
            <person name="Hatfull G.F."/>
            <person name="Hendrix R.W."/>
        </authorList>
    </citation>
    <scope>NUCLEOTIDE SEQUENCE [LARGE SCALE GENOMIC DNA]</scope>
</reference>
<evidence type="ECO:0000313" key="2">
    <source>
        <dbReference type="Proteomes" id="UP000226236"/>
    </source>
</evidence>
<name>A0A223LDF7_BPPB1</name>
<dbReference type="RefSeq" id="YP_009664372.1">
    <property type="nucleotide sequence ID" value="NC_043027.1"/>
</dbReference>
<proteinExistence type="predicted"/>
<sequence length="943" mass="103033">MAYDLSSFYTNTLSSNSLSKTIIDQLMADNRFSSVSKITLNGTNYSSGNANTDPIGYTETGRPIYESSVGVTMNDELKDAIEKKHARNTDSMLKNIGSTVLENTSTGNIAAFVSQGVIKALITEDGHFTGKIKLENIEDLNKLTLDTSRFYIKSEVDSLLSAKIAKSDLFNADKKIYSEFIDKDIVRHTEFDPHFNDSVRHITGTERGAWNNKYDKPATGIPMKDLDPVVSDRIKASALNSDLSNHTNNLDIHTSSTERAKWNAKYDKPATGIPMTDFSEIVQNSINSAAKAVDLQDHEDDVIKHITGEERDKWNAKYDKPANGVPMKDLELPVQDKINGAATATALTDHKNDSVAHITNAERLSWNGKYVKPSTGVPMADLDSSVQSKIGSAATKKELTDHASNTTVHISEKERENWNNHKADGTIHITETERSKWNVKYDKPSTGIPETDLASGLQTKINGMVTNADFLEHETDSVRHLAQSERDKWNAKYDKPLTGIPEEDLEKDLKTKINSAATSADLAAHANDTVKHITTVERSNWNAKYVKPTDGIPETDLTLAFRDKVAGMATQANLNAHATDAVKHITADERIAWNGKYAKPEEGIPAADLEAGLEAKINGSASAADLTTHVDNTTVHITAEERTIWNGKYAKPSTGIPESDMAQSFISKVNGMVSNTDFNAHATDTVKHVTASERASWNAKYAKPNTGIPENDLSDALKGKIDGAASVADLSNHTGDTTVHITDAERSKWNAKYDKPAEGIPATDLESGFVTTVDGFADHVVDGTIHVTAAQKTEWSAKYAKPAEGIPVADLEASVSTALTNSASHIADETVHVTDEQKTEWSAKYAKPAEGIPATDLVVELQNKLNSVSMPYTKTVTEEATTVSILATEHGITKEPFEYSVVAYTQNAEFWETVQPSLVRINDTTKDIEVQFPTAFIGKVVIR</sequence>
<keyword evidence="2" id="KW-1185">Reference proteome</keyword>
<organism evidence="1 2">
    <name type="scientific">Bacillus phage PBS1</name>
    <dbReference type="NCBI Taxonomy" id="2884423"/>
    <lineage>
        <taxon>Viruses</taxon>
        <taxon>Duplodnaviria</taxon>
        <taxon>Heunggongvirae</taxon>
        <taxon>Uroviricota</taxon>
        <taxon>Caudoviricetes</taxon>
        <taxon>Takahashivirus</taxon>
        <taxon>Bacillus phage PBS1</taxon>
    </lineage>
</organism>
<dbReference type="GeneID" id="40524404"/>
<protein>
    <submittedName>
        <fullName evidence="1">Uncharacterized protein</fullName>
    </submittedName>
</protein>